<evidence type="ECO:0008006" key="3">
    <source>
        <dbReference type="Google" id="ProtNLM"/>
    </source>
</evidence>
<dbReference type="RefSeq" id="WP_188981146.1">
    <property type="nucleotide sequence ID" value="NZ_BMPO01000001.1"/>
</dbReference>
<name>A0A917PHP2_9PSED</name>
<reference evidence="1" key="1">
    <citation type="journal article" date="2014" name="Int. J. Syst. Evol. Microbiol.">
        <title>Complete genome sequence of Corynebacterium casei LMG S-19264T (=DSM 44701T), isolated from a smear-ripened cheese.</title>
        <authorList>
            <consortium name="US DOE Joint Genome Institute (JGI-PGF)"/>
            <person name="Walter F."/>
            <person name="Albersmeier A."/>
            <person name="Kalinowski J."/>
            <person name="Ruckert C."/>
        </authorList>
    </citation>
    <scope>NUCLEOTIDE SEQUENCE</scope>
    <source>
        <strain evidence="1">JCM 30078</strain>
    </source>
</reference>
<dbReference type="EMBL" id="BMPO01000001">
    <property type="protein sequence ID" value="GGJ78501.1"/>
    <property type="molecule type" value="Genomic_DNA"/>
</dbReference>
<dbReference type="AlphaFoldDB" id="A0A917PHP2"/>
<gene>
    <name evidence="1" type="ORF">GCM10009304_00500</name>
</gene>
<comment type="caution">
    <text evidence="1">The sequence shown here is derived from an EMBL/GenBank/DDBJ whole genome shotgun (WGS) entry which is preliminary data.</text>
</comment>
<reference evidence="1" key="2">
    <citation type="submission" date="2020-09" db="EMBL/GenBank/DDBJ databases">
        <authorList>
            <person name="Sun Q."/>
            <person name="Ohkuma M."/>
        </authorList>
    </citation>
    <scope>NUCLEOTIDE SEQUENCE</scope>
    <source>
        <strain evidence="1">JCM 30078</strain>
    </source>
</reference>
<evidence type="ECO:0000313" key="1">
    <source>
        <dbReference type="EMBL" id="GGJ78501.1"/>
    </source>
</evidence>
<organism evidence="1 2">
    <name type="scientific">Pseudomonas matsuisoli</name>
    <dbReference type="NCBI Taxonomy" id="1515666"/>
    <lineage>
        <taxon>Bacteria</taxon>
        <taxon>Pseudomonadati</taxon>
        <taxon>Pseudomonadota</taxon>
        <taxon>Gammaproteobacteria</taxon>
        <taxon>Pseudomonadales</taxon>
        <taxon>Pseudomonadaceae</taxon>
        <taxon>Pseudomonas</taxon>
    </lineage>
</organism>
<proteinExistence type="predicted"/>
<accession>A0A917PHP2</accession>
<dbReference type="Proteomes" id="UP000635983">
    <property type="component" value="Unassembled WGS sequence"/>
</dbReference>
<keyword evidence="2" id="KW-1185">Reference proteome</keyword>
<dbReference type="PROSITE" id="PS51257">
    <property type="entry name" value="PROKAR_LIPOPROTEIN"/>
    <property type="match status" value="1"/>
</dbReference>
<evidence type="ECO:0000313" key="2">
    <source>
        <dbReference type="Proteomes" id="UP000635983"/>
    </source>
</evidence>
<sequence length="142" mass="15484">MRPIFAALPLAILAGCSSYQVDEITPVPSERLMTHQEPAGERGEVRINRDVGYLGGGCFVEFLIDRQVAARIGRGESASFYVEPGQHIVGIGRDHAGEGLCAKARLKREKLVTVEPGQRYVFRIVSEASSGFDIRPDDSKAP</sequence>
<protein>
    <recommendedName>
        <fullName evidence="3">3-isopropylmalate dehydratase</fullName>
    </recommendedName>
</protein>